<dbReference type="InterPro" id="IPR017871">
    <property type="entry name" value="ABC_transporter-like_CS"/>
</dbReference>
<comment type="similarity">
    <text evidence="1">Belongs to the ABC transporter superfamily.</text>
</comment>
<keyword evidence="2" id="KW-0813">Transport</keyword>
<keyword evidence="4 6" id="KW-0067">ATP-binding</keyword>
<feature type="domain" description="ABC transporter" evidence="5">
    <location>
        <begin position="2"/>
        <end position="229"/>
    </location>
</feature>
<dbReference type="InterPro" id="IPR027417">
    <property type="entry name" value="P-loop_NTPase"/>
</dbReference>
<name>A0A644SY03_9ZZZZ</name>
<dbReference type="InterPro" id="IPR003593">
    <property type="entry name" value="AAA+_ATPase"/>
</dbReference>
<dbReference type="InterPro" id="IPR025302">
    <property type="entry name" value="DrrA1/2-like_C"/>
</dbReference>
<sequence length="328" mass="35643">MVRVEKVHKSYSSVQAVADLSFQAKPGEIFGLIGPNGAGKSTTIRMIMNIIAPDSGRILFDGKPLTEADKSRIGYLPEERGLYKKAKLGEVLEYLAVIKGAAKPDARASIDAWLARFDLLEWKNRKVSELSKGMAQKAQFVGAIAHNPSVVFFDEPFSGLDPLAQDQLLKVMTELKGKGATILFSTHIMEHAEKICERILLMHKGREVLSGTMAEIKARYGRNAVQLEFDGDAGFIKHLDFVASVSEYPRWVEVELKDGVDSDLLYAALAGRLSIRRFETVAPSLHKIFITQIGGFAAGSGDGDVGGIPPAGDVSINSPTVEANNDQA</sequence>
<dbReference type="AlphaFoldDB" id="A0A644SY03"/>
<evidence type="ECO:0000256" key="1">
    <source>
        <dbReference type="ARBA" id="ARBA00005417"/>
    </source>
</evidence>
<accession>A0A644SY03</accession>
<dbReference type="InterPro" id="IPR050763">
    <property type="entry name" value="ABC_transporter_ATP-binding"/>
</dbReference>
<evidence type="ECO:0000256" key="4">
    <source>
        <dbReference type="ARBA" id="ARBA00022840"/>
    </source>
</evidence>
<dbReference type="GO" id="GO:0005524">
    <property type="term" value="F:ATP binding"/>
    <property type="evidence" value="ECO:0007669"/>
    <property type="project" value="UniProtKB-KW"/>
</dbReference>
<dbReference type="EMBL" id="VSSQ01000010">
    <property type="protein sequence ID" value="MPL59570.1"/>
    <property type="molecule type" value="Genomic_DNA"/>
</dbReference>
<dbReference type="GO" id="GO:0016887">
    <property type="term" value="F:ATP hydrolysis activity"/>
    <property type="evidence" value="ECO:0007669"/>
    <property type="project" value="InterPro"/>
</dbReference>
<reference evidence="6" key="1">
    <citation type="submission" date="2019-08" db="EMBL/GenBank/DDBJ databases">
        <authorList>
            <person name="Kucharzyk K."/>
            <person name="Murdoch R.W."/>
            <person name="Higgins S."/>
            <person name="Loffler F."/>
        </authorList>
    </citation>
    <scope>NUCLEOTIDE SEQUENCE</scope>
</reference>
<dbReference type="Pfam" id="PF00005">
    <property type="entry name" value="ABC_tran"/>
    <property type="match status" value="1"/>
</dbReference>
<evidence type="ECO:0000256" key="2">
    <source>
        <dbReference type="ARBA" id="ARBA00022448"/>
    </source>
</evidence>
<dbReference type="SUPFAM" id="SSF52540">
    <property type="entry name" value="P-loop containing nucleoside triphosphate hydrolases"/>
    <property type="match status" value="1"/>
</dbReference>
<evidence type="ECO:0000256" key="3">
    <source>
        <dbReference type="ARBA" id="ARBA00022741"/>
    </source>
</evidence>
<comment type="caution">
    <text evidence="6">The sequence shown here is derived from an EMBL/GenBank/DDBJ whole genome shotgun (WGS) entry which is preliminary data.</text>
</comment>
<dbReference type="Gene3D" id="3.40.50.300">
    <property type="entry name" value="P-loop containing nucleotide triphosphate hydrolases"/>
    <property type="match status" value="1"/>
</dbReference>
<dbReference type="SMART" id="SM00382">
    <property type="entry name" value="AAA"/>
    <property type="match status" value="1"/>
</dbReference>
<evidence type="ECO:0000313" key="6">
    <source>
        <dbReference type="EMBL" id="MPL59570.1"/>
    </source>
</evidence>
<dbReference type="InterPro" id="IPR003439">
    <property type="entry name" value="ABC_transporter-like_ATP-bd"/>
</dbReference>
<dbReference type="PANTHER" id="PTHR42711:SF5">
    <property type="entry name" value="ABC TRANSPORTER ATP-BINDING PROTEIN NATA"/>
    <property type="match status" value="1"/>
</dbReference>
<keyword evidence="3" id="KW-0547">Nucleotide-binding</keyword>
<protein>
    <submittedName>
        <fullName evidence="6">Vitamin B12 import ATP-binding protein BtuD</fullName>
    </submittedName>
</protein>
<organism evidence="6">
    <name type="scientific">bioreactor metagenome</name>
    <dbReference type="NCBI Taxonomy" id="1076179"/>
    <lineage>
        <taxon>unclassified sequences</taxon>
        <taxon>metagenomes</taxon>
        <taxon>ecological metagenomes</taxon>
    </lineage>
</organism>
<dbReference type="PANTHER" id="PTHR42711">
    <property type="entry name" value="ABC TRANSPORTER ATP-BINDING PROTEIN"/>
    <property type="match status" value="1"/>
</dbReference>
<gene>
    <name evidence="6" type="primary">btuD_15</name>
    <name evidence="6" type="ORF">SDC9_05123</name>
</gene>
<evidence type="ECO:0000259" key="5">
    <source>
        <dbReference type="PROSITE" id="PS50893"/>
    </source>
</evidence>
<proteinExistence type="inferred from homology"/>
<dbReference type="PROSITE" id="PS50893">
    <property type="entry name" value="ABC_TRANSPORTER_2"/>
    <property type="match status" value="1"/>
</dbReference>
<dbReference type="Pfam" id="PF13732">
    <property type="entry name" value="DrrA1-3_C"/>
    <property type="match status" value="1"/>
</dbReference>
<dbReference type="PROSITE" id="PS00211">
    <property type="entry name" value="ABC_TRANSPORTER_1"/>
    <property type="match status" value="1"/>
</dbReference>